<evidence type="ECO:0000313" key="2">
    <source>
        <dbReference type="EMBL" id="GBP04508.1"/>
    </source>
</evidence>
<reference evidence="2 3" key="1">
    <citation type="journal article" date="2019" name="Commun. Biol.">
        <title>The bagworm genome reveals a unique fibroin gene that provides high tensile strength.</title>
        <authorList>
            <person name="Kono N."/>
            <person name="Nakamura H."/>
            <person name="Ohtoshi R."/>
            <person name="Tomita M."/>
            <person name="Numata K."/>
            <person name="Arakawa K."/>
        </authorList>
    </citation>
    <scope>NUCLEOTIDE SEQUENCE [LARGE SCALE GENOMIC DNA]</scope>
</reference>
<gene>
    <name evidence="2" type="ORF">EVAR_101697_1</name>
</gene>
<sequence>MRRTIKHKKKKKKKKEQPERSTTILVQAETTEKRPDIVYNSPESSHLPHKHIKKKKTTKLFLNMDAESEGVQPVQPASAASDPEMIWLHVVACLCHSHRHWPQGVSKPFV</sequence>
<dbReference type="AlphaFoldDB" id="A0A4C1STC9"/>
<feature type="region of interest" description="Disordered" evidence="1">
    <location>
        <begin position="1"/>
        <end position="22"/>
    </location>
</feature>
<dbReference type="EMBL" id="BGZK01003782">
    <property type="protein sequence ID" value="GBP04508.1"/>
    <property type="molecule type" value="Genomic_DNA"/>
</dbReference>
<comment type="caution">
    <text evidence="2">The sequence shown here is derived from an EMBL/GenBank/DDBJ whole genome shotgun (WGS) entry which is preliminary data.</text>
</comment>
<organism evidence="2 3">
    <name type="scientific">Eumeta variegata</name>
    <name type="common">Bagworm moth</name>
    <name type="synonym">Eumeta japonica</name>
    <dbReference type="NCBI Taxonomy" id="151549"/>
    <lineage>
        <taxon>Eukaryota</taxon>
        <taxon>Metazoa</taxon>
        <taxon>Ecdysozoa</taxon>
        <taxon>Arthropoda</taxon>
        <taxon>Hexapoda</taxon>
        <taxon>Insecta</taxon>
        <taxon>Pterygota</taxon>
        <taxon>Neoptera</taxon>
        <taxon>Endopterygota</taxon>
        <taxon>Lepidoptera</taxon>
        <taxon>Glossata</taxon>
        <taxon>Ditrysia</taxon>
        <taxon>Tineoidea</taxon>
        <taxon>Psychidae</taxon>
        <taxon>Oiketicinae</taxon>
        <taxon>Eumeta</taxon>
    </lineage>
</organism>
<proteinExistence type="predicted"/>
<keyword evidence="3" id="KW-1185">Reference proteome</keyword>
<dbReference type="Proteomes" id="UP000299102">
    <property type="component" value="Unassembled WGS sequence"/>
</dbReference>
<protein>
    <submittedName>
        <fullName evidence="2">Uncharacterized protein</fullName>
    </submittedName>
</protein>
<evidence type="ECO:0000313" key="3">
    <source>
        <dbReference type="Proteomes" id="UP000299102"/>
    </source>
</evidence>
<evidence type="ECO:0000256" key="1">
    <source>
        <dbReference type="SAM" id="MobiDB-lite"/>
    </source>
</evidence>
<dbReference type="OrthoDB" id="10255969at2759"/>
<accession>A0A4C1STC9</accession>
<feature type="compositionally biased region" description="Basic residues" evidence="1">
    <location>
        <begin position="1"/>
        <end position="15"/>
    </location>
</feature>
<name>A0A4C1STC9_EUMVA</name>